<dbReference type="KEGG" id="fpn:ABE65_007350"/>
<dbReference type="InterPro" id="IPR036514">
    <property type="entry name" value="SGNH_hydro_sf"/>
</dbReference>
<dbReference type="SUPFAM" id="SSF52266">
    <property type="entry name" value="SGNH hydrolase"/>
    <property type="match status" value="1"/>
</dbReference>
<dbReference type="InterPro" id="IPR013830">
    <property type="entry name" value="SGNH_hydro"/>
</dbReference>
<gene>
    <name evidence="2" type="ORF">ABE65_007350</name>
</gene>
<dbReference type="STRING" id="1221500.ABE65_007350"/>
<sequence length="195" mass="22310">MKTLVCFGDSITSKEKSKDGSLRLTSRLRQELTEWVVMNAGIPAETTRAALVRLQDDVLRHHPDFVTILFGANDSSDHRLIPLKEYEKNLTYMVNKIGADKVILISPAPVFEDQQKARTNNRMKQYAQTVKKVAKHEGTSYIPLFETLVEKNIQKYVIDDGLHFNKYGYEELSELVIRKIKTLTAITFPKKQLSP</sequence>
<evidence type="ECO:0000313" key="2">
    <source>
        <dbReference type="EMBL" id="ANC76623.1"/>
    </source>
</evidence>
<dbReference type="AlphaFoldDB" id="A0A160IKG1"/>
<organism evidence="2 3">
    <name type="scientific">Fictibacillus phosphorivorans</name>
    <dbReference type="NCBI Taxonomy" id="1221500"/>
    <lineage>
        <taxon>Bacteria</taxon>
        <taxon>Bacillati</taxon>
        <taxon>Bacillota</taxon>
        <taxon>Bacilli</taxon>
        <taxon>Bacillales</taxon>
        <taxon>Fictibacillaceae</taxon>
        <taxon>Fictibacillus</taxon>
    </lineage>
</organism>
<evidence type="ECO:0000313" key="3">
    <source>
        <dbReference type="Proteomes" id="UP000076623"/>
    </source>
</evidence>
<dbReference type="RefSeq" id="WP_066393048.1">
    <property type="nucleotide sequence ID" value="NZ_CP015378.1"/>
</dbReference>
<dbReference type="InterPro" id="IPR045136">
    <property type="entry name" value="Iah1-like"/>
</dbReference>
<evidence type="ECO:0000259" key="1">
    <source>
        <dbReference type="Pfam" id="PF13472"/>
    </source>
</evidence>
<dbReference type="EMBL" id="CP015378">
    <property type="protein sequence ID" value="ANC76623.1"/>
    <property type="molecule type" value="Genomic_DNA"/>
</dbReference>
<dbReference type="Pfam" id="PF13472">
    <property type="entry name" value="Lipase_GDSL_2"/>
    <property type="match status" value="1"/>
</dbReference>
<proteinExistence type="predicted"/>
<keyword evidence="3" id="KW-1185">Reference proteome</keyword>
<name>A0A160IKG1_9BACL</name>
<dbReference type="Proteomes" id="UP000076623">
    <property type="component" value="Chromosome"/>
</dbReference>
<dbReference type="Gene3D" id="3.40.50.1110">
    <property type="entry name" value="SGNH hydrolase"/>
    <property type="match status" value="1"/>
</dbReference>
<dbReference type="PANTHER" id="PTHR14209">
    <property type="entry name" value="ISOAMYL ACETATE-HYDROLYZING ESTERASE 1"/>
    <property type="match status" value="1"/>
</dbReference>
<accession>A0A160IKG1</accession>
<protein>
    <recommendedName>
        <fullName evidence="1">SGNH hydrolase-type esterase domain-containing protein</fullName>
    </recommendedName>
</protein>
<dbReference type="PANTHER" id="PTHR14209:SF19">
    <property type="entry name" value="ISOAMYL ACETATE-HYDROLYZING ESTERASE 1 HOMOLOG"/>
    <property type="match status" value="1"/>
</dbReference>
<feature type="domain" description="SGNH hydrolase-type esterase" evidence="1">
    <location>
        <begin position="6"/>
        <end position="170"/>
    </location>
</feature>
<reference evidence="2 3" key="1">
    <citation type="submission" date="2016-04" db="EMBL/GenBank/DDBJ databases">
        <title>Complete genome sequence of Fictibacillus phosphorivorans G25-29, a strain toxic to nematodes.</title>
        <authorList>
            <person name="Zheng Z."/>
        </authorList>
    </citation>
    <scope>NUCLEOTIDE SEQUENCE [LARGE SCALE GENOMIC DNA]</scope>
    <source>
        <strain evidence="2 3">G25-29</strain>
    </source>
</reference>